<dbReference type="GO" id="GO:0003676">
    <property type="term" value="F:nucleic acid binding"/>
    <property type="evidence" value="ECO:0007669"/>
    <property type="project" value="InterPro"/>
</dbReference>
<keyword evidence="3" id="KW-1185">Reference proteome</keyword>
<dbReference type="Proteomes" id="UP001152523">
    <property type="component" value="Unassembled WGS sequence"/>
</dbReference>
<organism evidence="2 3">
    <name type="scientific">Cuscuta epithymum</name>
    <dbReference type="NCBI Taxonomy" id="186058"/>
    <lineage>
        <taxon>Eukaryota</taxon>
        <taxon>Viridiplantae</taxon>
        <taxon>Streptophyta</taxon>
        <taxon>Embryophyta</taxon>
        <taxon>Tracheophyta</taxon>
        <taxon>Spermatophyta</taxon>
        <taxon>Magnoliopsida</taxon>
        <taxon>eudicotyledons</taxon>
        <taxon>Gunneridae</taxon>
        <taxon>Pentapetalae</taxon>
        <taxon>asterids</taxon>
        <taxon>lamiids</taxon>
        <taxon>Solanales</taxon>
        <taxon>Convolvulaceae</taxon>
        <taxon>Cuscuteae</taxon>
        <taxon>Cuscuta</taxon>
        <taxon>Cuscuta subgen. Cuscuta</taxon>
    </lineage>
</organism>
<dbReference type="Gene3D" id="3.30.420.10">
    <property type="entry name" value="Ribonuclease H-like superfamily/Ribonuclease H"/>
    <property type="match status" value="1"/>
</dbReference>
<evidence type="ECO:0000259" key="1">
    <source>
        <dbReference type="Pfam" id="PF13456"/>
    </source>
</evidence>
<dbReference type="Pfam" id="PF13456">
    <property type="entry name" value="RVT_3"/>
    <property type="match status" value="1"/>
</dbReference>
<evidence type="ECO:0000313" key="2">
    <source>
        <dbReference type="EMBL" id="CAH9120054.1"/>
    </source>
</evidence>
<dbReference type="PANTHER" id="PTHR47074:SF48">
    <property type="entry name" value="POLYNUCLEOTIDYL TRANSFERASE, RIBONUCLEASE H-LIKE SUPERFAMILY PROTEIN"/>
    <property type="match status" value="1"/>
</dbReference>
<name>A0AAV0EBH5_9ASTE</name>
<dbReference type="AlphaFoldDB" id="A0AAV0EBH5"/>
<dbReference type="InterPro" id="IPR044730">
    <property type="entry name" value="RNase_H-like_dom_plant"/>
</dbReference>
<dbReference type="CDD" id="cd06222">
    <property type="entry name" value="RNase_H_like"/>
    <property type="match status" value="1"/>
</dbReference>
<proteinExistence type="predicted"/>
<protein>
    <recommendedName>
        <fullName evidence="1">RNase H type-1 domain-containing protein</fullName>
    </recommendedName>
</protein>
<dbReference type="InterPro" id="IPR036397">
    <property type="entry name" value="RNaseH_sf"/>
</dbReference>
<sequence>MSIIQAFPENKSKAFSMTLWSIWKKRNKMYWEGIRETTHQVISRRSELLRFWERARISTQKLLTSSLVQVRWQPPHRNFLKCNVDAALFANEKRVGFGACVSDYRGQFYMAKAGICTSDLCLAEAEAWGLREAIKWMASTRYNHVLFETDCKQLVEE</sequence>
<reference evidence="2" key="1">
    <citation type="submission" date="2022-07" db="EMBL/GenBank/DDBJ databases">
        <authorList>
            <person name="Macas J."/>
            <person name="Novak P."/>
            <person name="Neumann P."/>
        </authorList>
    </citation>
    <scope>NUCLEOTIDE SEQUENCE</scope>
</reference>
<accession>A0AAV0EBH5</accession>
<comment type="caution">
    <text evidence="2">The sequence shown here is derived from an EMBL/GenBank/DDBJ whole genome shotgun (WGS) entry which is preliminary data.</text>
</comment>
<gene>
    <name evidence="2" type="ORF">CEPIT_LOCUS22876</name>
</gene>
<feature type="domain" description="RNase H type-1" evidence="1">
    <location>
        <begin position="83"/>
        <end position="156"/>
    </location>
</feature>
<dbReference type="EMBL" id="CAMAPF010000915">
    <property type="protein sequence ID" value="CAH9120054.1"/>
    <property type="molecule type" value="Genomic_DNA"/>
</dbReference>
<evidence type="ECO:0000313" key="3">
    <source>
        <dbReference type="Proteomes" id="UP001152523"/>
    </source>
</evidence>
<dbReference type="InterPro" id="IPR052929">
    <property type="entry name" value="RNase_H-like_EbsB-rel"/>
</dbReference>
<dbReference type="GO" id="GO:0004523">
    <property type="term" value="F:RNA-DNA hybrid ribonuclease activity"/>
    <property type="evidence" value="ECO:0007669"/>
    <property type="project" value="InterPro"/>
</dbReference>
<dbReference type="InterPro" id="IPR002156">
    <property type="entry name" value="RNaseH_domain"/>
</dbReference>
<dbReference type="PANTHER" id="PTHR47074">
    <property type="entry name" value="BNAC02G40300D PROTEIN"/>
    <property type="match status" value="1"/>
</dbReference>